<dbReference type="AlphaFoldDB" id="A0A2P2K000"/>
<proteinExistence type="predicted"/>
<evidence type="ECO:0000313" key="1">
    <source>
        <dbReference type="EMBL" id="MBW99063.1"/>
    </source>
</evidence>
<dbReference type="EMBL" id="GGEC01018580">
    <property type="protein sequence ID" value="MBW99063.1"/>
    <property type="molecule type" value="Transcribed_RNA"/>
</dbReference>
<organism evidence="1">
    <name type="scientific">Rhizophora mucronata</name>
    <name type="common">Asiatic mangrove</name>
    <dbReference type="NCBI Taxonomy" id="61149"/>
    <lineage>
        <taxon>Eukaryota</taxon>
        <taxon>Viridiplantae</taxon>
        <taxon>Streptophyta</taxon>
        <taxon>Embryophyta</taxon>
        <taxon>Tracheophyta</taxon>
        <taxon>Spermatophyta</taxon>
        <taxon>Magnoliopsida</taxon>
        <taxon>eudicotyledons</taxon>
        <taxon>Gunneridae</taxon>
        <taxon>Pentapetalae</taxon>
        <taxon>rosids</taxon>
        <taxon>fabids</taxon>
        <taxon>Malpighiales</taxon>
        <taxon>Rhizophoraceae</taxon>
        <taxon>Rhizophora</taxon>
    </lineage>
</organism>
<sequence length="38" mass="4576">MQICKPKNDCTPNTNLSYKFCQPWKILSLIWFHKSMQC</sequence>
<reference evidence="1" key="1">
    <citation type="submission" date="2018-02" db="EMBL/GenBank/DDBJ databases">
        <title>Rhizophora mucronata_Transcriptome.</title>
        <authorList>
            <person name="Meera S.P."/>
            <person name="Sreeshan A."/>
            <person name="Augustine A."/>
        </authorList>
    </citation>
    <scope>NUCLEOTIDE SEQUENCE</scope>
    <source>
        <tissue evidence="1">Leaf</tissue>
    </source>
</reference>
<protein>
    <submittedName>
        <fullName evidence="1">Uncharacterized protein</fullName>
    </submittedName>
</protein>
<name>A0A2P2K000_RHIMU</name>
<accession>A0A2P2K000</accession>